<evidence type="ECO:0000313" key="2">
    <source>
        <dbReference type="EMBL" id="EDO63220.2"/>
    </source>
</evidence>
<reference evidence="2" key="5">
    <citation type="submission" date="2011-05" db="EMBL/GenBank/DDBJ databases">
        <authorList>
            <consortium name="VectorBase"/>
        </authorList>
    </citation>
    <scope>NUCLEOTIDE SEQUENCE</scope>
    <source>
        <strain evidence="2">PEST</strain>
    </source>
</reference>
<dbReference type="AlphaFoldDB" id="A7UVK3"/>
<evidence type="ECO:0000313" key="3">
    <source>
        <dbReference type="EnsemblMetazoa" id="AGAP001946-PA"/>
    </source>
</evidence>
<dbReference type="EnsemblMetazoa" id="AGAP001946-RA">
    <property type="protein sequence ID" value="AGAP001946-PA"/>
    <property type="gene ID" value="AGAP001946"/>
</dbReference>
<dbReference type="VEuPathDB" id="VectorBase:AGAP001946"/>
<evidence type="ECO:0000313" key="4">
    <source>
        <dbReference type="Proteomes" id="UP000007062"/>
    </source>
</evidence>
<keyword evidence="4" id="KW-1185">Reference proteome</keyword>
<dbReference type="STRING" id="7165.A7UVK3"/>
<name>A7UVK3_ANOGA</name>
<dbReference type="HOGENOM" id="CLU_1031419_0_0_1"/>
<dbReference type="Proteomes" id="UP000007062">
    <property type="component" value="Chromosome 2R"/>
</dbReference>
<feature type="region of interest" description="Disordered" evidence="1">
    <location>
        <begin position="137"/>
        <end position="156"/>
    </location>
</feature>
<feature type="compositionally biased region" description="Gly residues" evidence="1">
    <location>
        <begin position="93"/>
        <end position="110"/>
    </location>
</feature>
<sequence>MAKATAVRVSTGKKFSQLLIITPAVAIDSNEHDDYHGPFNSSSLDSGCGGSSEGSLSDDLLEEDEQRRQRRRQQGPGDRRNNNDTMHQLPPLLGGGSGGGEGGQRDGGGTTSSQGSWRWCGLICSAVKCFRAAAATTASRRSQQGRPSPRQPLAGTAVRYTTTSEGVWGQGVVVVVALAVDRERPGSATTMCTSTPSRAIIIPSAASVDRMAEGWLQLRFQVPAVLAVVLPRYRPTRPPCRCWPKRAHWPTMTISTTTTTTVQRTTTETF</sequence>
<dbReference type="eggNOG" id="ENOG502T6KR">
    <property type="taxonomic scope" value="Eukaryota"/>
</dbReference>
<reference evidence="2 3" key="3">
    <citation type="journal article" date="2004" name="Trends Parasitol.">
        <title>The Anopheles gambiae genome: an update.</title>
        <authorList>
            <person name="Mongin E."/>
            <person name="Louis C."/>
            <person name="Holt R.A."/>
            <person name="Birney E."/>
            <person name="Collins F.H."/>
        </authorList>
    </citation>
    <scope>NUCLEOTIDE SEQUENCE</scope>
    <source>
        <strain evidence="2 3">PEST</strain>
    </source>
</reference>
<dbReference type="PaxDb" id="7165-AGAP001946-PA"/>
<reference evidence="2 4" key="1">
    <citation type="journal article" date="2002" name="Science">
        <title>The genome sequence of the malaria mosquito Anopheles gambiae.</title>
        <authorList>
            <person name="Holt R.A."/>
            <person name="Subramanian G.M."/>
            <person name="Halpern A."/>
            <person name="Sutton G.G."/>
            <person name="Charlab R."/>
            <person name="Nusskern D.R."/>
            <person name="Wincker P."/>
            <person name="Clark A.G."/>
            <person name="Ribeiro J.M."/>
            <person name="Wides R."/>
            <person name="Salzberg S.L."/>
            <person name="Loftus B."/>
            <person name="Yandell M."/>
            <person name="Majoros W.H."/>
            <person name="Rusch D.B."/>
            <person name="Lai Z."/>
            <person name="Kraft C.L."/>
            <person name="Abril J.F."/>
            <person name="Anthouard V."/>
            <person name="Arensburger P."/>
            <person name="Atkinson P.W."/>
            <person name="Baden H."/>
            <person name="de Berardinis V."/>
            <person name="Baldwin D."/>
            <person name="Benes V."/>
            <person name="Biedler J."/>
            <person name="Blass C."/>
            <person name="Bolanos R."/>
            <person name="Boscus D."/>
            <person name="Barnstead M."/>
            <person name="Cai S."/>
            <person name="Center A."/>
            <person name="Chaturverdi K."/>
            <person name="Christophides G.K."/>
            <person name="Chrystal M.A."/>
            <person name="Clamp M."/>
            <person name="Cravchik A."/>
            <person name="Curwen V."/>
            <person name="Dana A."/>
            <person name="Delcher A."/>
            <person name="Dew I."/>
            <person name="Evans C.A."/>
            <person name="Flanigan M."/>
            <person name="Grundschober-Freimoser A."/>
            <person name="Friedli L."/>
            <person name="Gu Z."/>
            <person name="Guan P."/>
            <person name="Guigo R."/>
            <person name="Hillenmeyer M.E."/>
            <person name="Hladun S.L."/>
            <person name="Hogan J.R."/>
            <person name="Hong Y.S."/>
            <person name="Hoover J."/>
            <person name="Jaillon O."/>
            <person name="Ke Z."/>
            <person name="Kodira C."/>
            <person name="Kokoza E."/>
            <person name="Koutsos A."/>
            <person name="Letunic I."/>
            <person name="Levitsky A."/>
            <person name="Liang Y."/>
            <person name="Lin J.J."/>
            <person name="Lobo N.F."/>
            <person name="Lopez J.R."/>
            <person name="Malek J.A."/>
            <person name="McIntosh T.C."/>
            <person name="Meister S."/>
            <person name="Miller J."/>
            <person name="Mobarry C."/>
            <person name="Mongin E."/>
            <person name="Murphy S.D."/>
            <person name="O'Brochta D.A."/>
            <person name="Pfannkoch C."/>
            <person name="Qi R."/>
            <person name="Regier M.A."/>
            <person name="Remington K."/>
            <person name="Shao H."/>
            <person name="Sharakhova M.V."/>
            <person name="Sitter C.D."/>
            <person name="Shetty J."/>
            <person name="Smith T.J."/>
            <person name="Strong R."/>
            <person name="Sun J."/>
            <person name="Thomasova D."/>
            <person name="Ton L.Q."/>
            <person name="Topalis P."/>
            <person name="Tu Z."/>
            <person name="Unger M.F."/>
            <person name="Walenz B."/>
            <person name="Wang A."/>
            <person name="Wang J."/>
            <person name="Wang M."/>
            <person name="Wang X."/>
            <person name="Woodford K.J."/>
            <person name="Wortman J.R."/>
            <person name="Wu M."/>
            <person name="Yao A."/>
            <person name="Zdobnov E.M."/>
            <person name="Zhang H."/>
            <person name="Zhao Q."/>
            <person name="Zhao S."/>
            <person name="Zhu S.C."/>
            <person name="Zhimulev I."/>
            <person name="Coluzzi M."/>
            <person name="della Torre A."/>
            <person name="Roth C.W."/>
            <person name="Louis C."/>
            <person name="Kalush F."/>
            <person name="Mural R.J."/>
            <person name="Myers E.W."/>
            <person name="Adams M.D."/>
            <person name="Smith H.O."/>
            <person name="Broder S."/>
            <person name="Gardner M.J."/>
            <person name="Fraser C.M."/>
            <person name="Birney E."/>
            <person name="Bork P."/>
            <person name="Brey P.T."/>
            <person name="Venter J.C."/>
            <person name="Weissenbach J."/>
            <person name="Kafatos F.C."/>
            <person name="Collins F.H."/>
            <person name="Hoffman S.L."/>
        </authorList>
    </citation>
    <scope>NUCLEOTIDE SEQUENCE [LARGE SCALE GENOMIC DNA]</scope>
    <source>
        <strain evidence="2 4">PEST</strain>
    </source>
</reference>
<evidence type="ECO:0000256" key="1">
    <source>
        <dbReference type="SAM" id="MobiDB-lite"/>
    </source>
</evidence>
<feature type="region of interest" description="Disordered" evidence="1">
    <location>
        <begin position="36"/>
        <end position="115"/>
    </location>
</feature>
<dbReference type="EMBL" id="AAAB01008987">
    <property type="protein sequence ID" value="EDO63220.2"/>
    <property type="molecule type" value="Genomic_DNA"/>
</dbReference>
<proteinExistence type="predicted"/>
<accession>A7UVK3</accession>
<organism evidence="2">
    <name type="scientific">Anopheles gambiae</name>
    <name type="common">African malaria mosquito</name>
    <dbReference type="NCBI Taxonomy" id="7165"/>
    <lineage>
        <taxon>Eukaryota</taxon>
        <taxon>Metazoa</taxon>
        <taxon>Ecdysozoa</taxon>
        <taxon>Arthropoda</taxon>
        <taxon>Hexapoda</taxon>
        <taxon>Insecta</taxon>
        <taxon>Pterygota</taxon>
        <taxon>Neoptera</taxon>
        <taxon>Endopterygota</taxon>
        <taxon>Diptera</taxon>
        <taxon>Nematocera</taxon>
        <taxon>Culicoidea</taxon>
        <taxon>Culicidae</taxon>
        <taxon>Anophelinae</taxon>
        <taxon>Anopheles</taxon>
    </lineage>
</organism>
<reference evidence="2" key="2">
    <citation type="submission" date="2002-03" db="EMBL/GenBank/DDBJ databases">
        <authorList>
            <consortium name="The Anopheles Genome Sequencing Consortium"/>
        </authorList>
    </citation>
    <scope>NUCLEOTIDE SEQUENCE</scope>
    <source>
        <strain evidence="2">PEST</strain>
    </source>
</reference>
<protein>
    <submittedName>
        <fullName evidence="2">AGAP001946-PA</fullName>
    </submittedName>
</protein>
<reference evidence="2" key="4">
    <citation type="journal article" date="2007" name="Genome Biol.">
        <title>Update of the Anopheles gambiae PEST genome assembly.</title>
        <authorList>
            <person name="Sharakhova M.V."/>
            <person name="Hammond M.P."/>
            <person name="Lobo N.F."/>
            <person name="Krzywinski J."/>
            <person name="Unger M.F."/>
            <person name="Hillenmeyer M.E."/>
            <person name="Bruggner R.V."/>
            <person name="Birney E."/>
            <person name="Collins F.H."/>
        </authorList>
    </citation>
    <scope>NUCLEOTIDE SEQUENCE</scope>
    <source>
        <strain evidence="2">PEST</strain>
    </source>
</reference>
<feature type="compositionally biased region" description="Low complexity" evidence="1">
    <location>
        <begin position="137"/>
        <end position="152"/>
    </location>
</feature>
<reference evidence="3" key="6">
    <citation type="submission" date="2021-01" db="UniProtKB">
        <authorList>
            <consortium name="EnsemblMetazoa"/>
        </authorList>
    </citation>
    <scope>IDENTIFICATION</scope>
    <source>
        <strain evidence="3">PEST</strain>
    </source>
</reference>
<gene>
    <name evidence="2" type="ORF">AgaP_AGAP001946</name>
</gene>